<dbReference type="Proteomes" id="UP000593578">
    <property type="component" value="Unassembled WGS sequence"/>
</dbReference>
<dbReference type="EMBL" id="JABEZZ010000002">
    <property type="protein sequence ID" value="MBA0580167.1"/>
    <property type="molecule type" value="Genomic_DNA"/>
</dbReference>
<dbReference type="SUPFAM" id="SSF52047">
    <property type="entry name" value="RNI-like"/>
    <property type="match status" value="1"/>
</dbReference>
<name>A0A7J8NT49_GOSRA</name>
<proteinExistence type="predicted"/>
<gene>
    <name evidence="1" type="ORF">Gorai_022396</name>
</gene>
<dbReference type="Gene3D" id="3.80.10.10">
    <property type="entry name" value="Ribonuclease Inhibitor"/>
    <property type="match status" value="1"/>
</dbReference>
<protein>
    <submittedName>
        <fullName evidence="1">Uncharacterized protein</fullName>
    </submittedName>
</protein>
<sequence>MEELGKKALFHQQRGEGNGGEMMEDVAEGCRRQGCWTYLFNNFKLLRVLECEACENVAGCKLPNAIDRSKFTKLRKLEIFGSLHIEDCKEGLDKNLSIITSKYLQSLSIDGGGIDPKLLVRLLSSCVYLCELILDGKMRNCYQSITVSLQDSLTLKELVNLEEWKVEEAAMPALHHLKIEYCETLKLEY</sequence>
<accession>A0A7J8NT49</accession>
<organism evidence="1 2">
    <name type="scientific">Gossypium raimondii</name>
    <name type="common">Peruvian cotton</name>
    <name type="synonym">Gossypium klotzschianum subsp. raimondii</name>
    <dbReference type="NCBI Taxonomy" id="29730"/>
    <lineage>
        <taxon>Eukaryota</taxon>
        <taxon>Viridiplantae</taxon>
        <taxon>Streptophyta</taxon>
        <taxon>Embryophyta</taxon>
        <taxon>Tracheophyta</taxon>
        <taxon>Spermatophyta</taxon>
        <taxon>Magnoliopsida</taxon>
        <taxon>eudicotyledons</taxon>
        <taxon>Gunneridae</taxon>
        <taxon>Pentapetalae</taxon>
        <taxon>rosids</taxon>
        <taxon>malvids</taxon>
        <taxon>Malvales</taxon>
        <taxon>Malvaceae</taxon>
        <taxon>Malvoideae</taxon>
        <taxon>Gossypium</taxon>
    </lineage>
</organism>
<evidence type="ECO:0000313" key="1">
    <source>
        <dbReference type="EMBL" id="MBA0580167.1"/>
    </source>
</evidence>
<evidence type="ECO:0000313" key="2">
    <source>
        <dbReference type="Proteomes" id="UP000593578"/>
    </source>
</evidence>
<dbReference type="AlphaFoldDB" id="A0A7J8NT49"/>
<dbReference type="InterPro" id="IPR032675">
    <property type="entry name" value="LRR_dom_sf"/>
</dbReference>
<reference evidence="1 2" key="1">
    <citation type="journal article" date="2019" name="Genome Biol. Evol.">
        <title>Insights into the evolution of the New World diploid cottons (Gossypium, subgenus Houzingenia) based on genome sequencing.</title>
        <authorList>
            <person name="Grover C.E."/>
            <person name="Arick M.A. 2nd"/>
            <person name="Thrash A."/>
            <person name="Conover J.L."/>
            <person name="Sanders W.S."/>
            <person name="Peterson D.G."/>
            <person name="Frelichowski J.E."/>
            <person name="Scheffler J.A."/>
            <person name="Scheffler B.E."/>
            <person name="Wendel J.F."/>
        </authorList>
    </citation>
    <scope>NUCLEOTIDE SEQUENCE [LARGE SCALE GENOMIC DNA]</scope>
    <source>
        <strain evidence="1">8</strain>
        <tissue evidence="1">Leaf</tissue>
    </source>
</reference>
<comment type="caution">
    <text evidence="1">The sequence shown here is derived from an EMBL/GenBank/DDBJ whole genome shotgun (WGS) entry which is preliminary data.</text>
</comment>